<dbReference type="Gene3D" id="2.30.30.240">
    <property type="entry name" value="PRC-barrel domain"/>
    <property type="match status" value="1"/>
</dbReference>
<sequence length="168" mass="19505">MNLENKMIHIGTVVNTFGTKGFIKLVFAKDIKLVGDINLIKVIFYKNHNSSLIPLRVEKIEFKGLTLLIKFLDLNSINDVVKFKNLELYINDEFKILEKEIDWLQFEVTFNNQKGEITDFMNNGAQNLIKIKLVSEQKAFWVPMVDVYVKELILENKTIVLQNVEGLK</sequence>
<dbReference type="SUPFAM" id="SSF50447">
    <property type="entry name" value="Translation proteins"/>
    <property type="match status" value="1"/>
</dbReference>
<dbReference type="GO" id="GO:0043022">
    <property type="term" value="F:ribosome binding"/>
    <property type="evidence" value="ECO:0007669"/>
    <property type="project" value="InterPro"/>
</dbReference>
<evidence type="ECO:0000313" key="6">
    <source>
        <dbReference type="EMBL" id="ATZ18827.1"/>
    </source>
</evidence>
<dbReference type="KEGG" id="esx:ESOMN_v1c04450"/>
<dbReference type="PANTHER" id="PTHR33692:SF1">
    <property type="entry name" value="RIBOSOME MATURATION FACTOR RIMM"/>
    <property type="match status" value="1"/>
</dbReference>
<dbReference type="SUPFAM" id="SSF50346">
    <property type="entry name" value="PRC-barrel domain"/>
    <property type="match status" value="1"/>
</dbReference>
<reference evidence="6 7" key="1">
    <citation type="submission" date="2017-11" db="EMBL/GenBank/DDBJ databases">
        <title>Genome sequence of Entomoplasma somnilux PYAN-1 (ATCC 49194).</title>
        <authorList>
            <person name="Lo W.-S."/>
            <person name="Gasparich G.E."/>
            <person name="Kuo C.-H."/>
        </authorList>
    </citation>
    <scope>NUCLEOTIDE SEQUENCE [LARGE SCALE GENOMIC DNA]</scope>
    <source>
        <strain evidence="6 7">PYAN-1</strain>
    </source>
</reference>
<name>A0A2K8NYG0_9MOLU</name>
<evidence type="ECO:0000256" key="4">
    <source>
        <dbReference type="ARBA" id="ARBA00023186"/>
    </source>
</evidence>
<dbReference type="InterPro" id="IPR011033">
    <property type="entry name" value="PRC_barrel-like_sf"/>
</dbReference>
<keyword evidence="3" id="KW-0698">rRNA processing</keyword>
<dbReference type="GO" id="GO:0005840">
    <property type="term" value="C:ribosome"/>
    <property type="evidence" value="ECO:0007669"/>
    <property type="project" value="InterPro"/>
</dbReference>
<dbReference type="PANTHER" id="PTHR33692">
    <property type="entry name" value="RIBOSOME MATURATION FACTOR RIMM"/>
    <property type="match status" value="1"/>
</dbReference>
<organism evidence="6 7">
    <name type="scientific">Williamsoniiplasma somnilux</name>
    <dbReference type="NCBI Taxonomy" id="215578"/>
    <lineage>
        <taxon>Bacteria</taxon>
        <taxon>Bacillati</taxon>
        <taxon>Mycoplasmatota</taxon>
        <taxon>Mollicutes</taxon>
        <taxon>Entomoplasmatales</taxon>
        <taxon>Williamsoniiplasma</taxon>
    </lineage>
</organism>
<dbReference type="InterPro" id="IPR009000">
    <property type="entry name" value="Transl_B-barrel_sf"/>
</dbReference>
<keyword evidence="7" id="KW-1185">Reference proteome</keyword>
<dbReference type="Pfam" id="PF01782">
    <property type="entry name" value="RimM"/>
    <property type="match status" value="1"/>
</dbReference>
<evidence type="ECO:0000256" key="1">
    <source>
        <dbReference type="ARBA" id="ARBA00022490"/>
    </source>
</evidence>
<evidence type="ECO:0000256" key="2">
    <source>
        <dbReference type="ARBA" id="ARBA00022517"/>
    </source>
</evidence>
<dbReference type="Proteomes" id="UP000232230">
    <property type="component" value="Chromosome"/>
</dbReference>
<evidence type="ECO:0000313" key="7">
    <source>
        <dbReference type="Proteomes" id="UP000232230"/>
    </source>
</evidence>
<evidence type="ECO:0000259" key="5">
    <source>
        <dbReference type="Pfam" id="PF01782"/>
    </source>
</evidence>
<keyword evidence="2" id="KW-0690">Ribosome biogenesis</keyword>
<dbReference type="AlphaFoldDB" id="A0A2K8NYG0"/>
<keyword evidence="4" id="KW-0143">Chaperone</keyword>
<keyword evidence="1" id="KW-0963">Cytoplasm</keyword>
<dbReference type="RefSeq" id="WP_051445517.1">
    <property type="nucleotide sequence ID" value="NZ_CP024965.1"/>
</dbReference>
<dbReference type="GO" id="GO:0006364">
    <property type="term" value="P:rRNA processing"/>
    <property type="evidence" value="ECO:0007669"/>
    <property type="project" value="UniProtKB-KW"/>
</dbReference>
<dbReference type="Gene3D" id="2.40.30.60">
    <property type="entry name" value="RimM"/>
    <property type="match status" value="1"/>
</dbReference>
<dbReference type="EMBL" id="CP024965">
    <property type="protein sequence ID" value="ATZ18827.1"/>
    <property type="molecule type" value="Genomic_DNA"/>
</dbReference>
<evidence type="ECO:0000256" key="3">
    <source>
        <dbReference type="ARBA" id="ARBA00022552"/>
    </source>
</evidence>
<accession>A0A2K8NYG0</accession>
<gene>
    <name evidence="6" type="primary">rimM</name>
    <name evidence="6" type="ORF">ESOMN_v1c04450</name>
</gene>
<proteinExistence type="predicted"/>
<dbReference type="InterPro" id="IPR011961">
    <property type="entry name" value="RimM"/>
</dbReference>
<feature type="domain" description="RimM N-terminal" evidence="5">
    <location>
        <begin position="10"/>
        <end position="93"/>
    </location>
</feature>
<protein>
    <submittedName>
        <fullName evidence="6">16S rRNA processing protein RimM</fullName>
    </submittedName>
</protein>
<dbReference type="InterPro" id="IPR002676">
    <property type="entry name" value="RimM_N"/>
</dbReference>
<dbReference type="InterPro" id="IPR036976">
    <property type="entry name" value="RimM_N_sf"/>
</dbReference>